<keyword evidence="10" id="KW-1185">Reference proteome</keyword>
<evidence type="ECO:0000256" key="6">
    <source>
        <dbReference type="SAM" id="Phobius"/>
    </source>
</evidence>
<dbReference type="InterPro" id="IPR002491">
    <property type="entry name" value="ABC_transptr_periplasmic_BD"/>
</dbReference>
<evidence type="ECO:0000256" key="7">
    <source>
        <dbReference type="SAM" id="SignalP"/>
    </source>
</evidence>
<evidence type="ECO:0000313" key="10">
    <source>
        <dbReference type="Proteomes" id="UP000254640"/>
    </source>
</evidence>
<evidence type="ECO:0000256" key="5">
    <source>
        <dbReference type="ARBA" id="ARBA00022729"/>
    </source>
</evidence>
<keyword evidence="6" id="KW-1133">Transmembrane helix</keyword>
<dbReference type="GO" id="GO:1901678">
    <property type="term" value="P:iron coordination entity transport"/>
    <property type="evidence" value="ECO:0007669"/>
    <property type="project" value="UniProtKB-ARBA"/>
</dbReference>
<comment type="subcellular location">
    <subcellularLocation>
        <location evidence="1">Cell envelope</location>
    </subcellularLocation>
</comment>
<organism evidence="9 10">
    <name type="scientific">Enterobacter agglomerans</name>
    <name type="common">Erwinia herbicola</name>
    <name type="synonym">Pantoea agglomerans</name>
    <dbReference type="NCBI Taxonomy" id="549"/>
    <lineage>
        <taxon>Bacteria</taxon>
        <taxon>Pseudomonadati</taxon>
        <taxon>Pseudomonadota</taxon>
        <taxon>Gammaproteobacteria</taxon>
        <taxon>Enterobacterales</taxon>
        <taxon>Erwiniaceae</taxon>
        <taxon>Pantoea</taxon>
        <taxon>Pantoea agglomerans group</taxon>
    </lineage>
</organism>
<name>A0A379AL89_ENTAG</name>
<dbReference type="NCBIfam" id="NF007864">
    <property type="entry name" value="PRK10576.1"/>
    <property type="match status" value="1"/>
</dbReference>
<dbReference type="PANTHER" id="PTHR30532:SF1">
    <property type="entry name" value="IRON(3+)-HYDROXAMATE-BINDING PROTEIN FHUD"/>
    <property type="match status" value="1"/>
</dbReference>
<dbReference type="Pfam" id="PF01497">
    <property type="entry name" value="Peripla_BP_2"/>
    <property type="match status" value="1"/>
</dbReference>
<dbReference type="PRINTS" id="PR01715">
    <property type="entry name" value="FERRIBNDNGPP"/>
</dbReference>
<dbReference type="PANTHER" id="PTHR30532">
    <property type="entry name" value="IRON III DICITRATE-BINDING PERIPLASMIC PROTEIN"/>
    <property type="match status" value="1"/>
</dbReference>
<keyword evidence="5 7" id="KW-0732">Signal</keyword>
<evidence type="ECO:0000256" key="1">
    <source>
        <dbReference type="ARBA" id="ARBA00004196"/>
    </source>
</evidence>
<evidence type="ECO:0000259" key="8">
    <source>
        <dbReference type="PROSITE" id="PS50983"/>
    </source>
</evidence>
<comment type="similarity">
    <text evidence="2">Belongs to the bacterial solute-binding protein 8 family.</text>
</comment>
<evidence type="ECO:0000256" key="3">
    <source>
        <dbReference type="ARBA" id="ARBA00022448"/>
    </source>
</evidence>
<accession>A0A379AL89</accession>
<feature type="signal peptide" evidence="7">
    <location>
        <begin position="1"/>
        <end position="26"/>
    </location>
</feature>
<dbReference type="STRING" id="549.BEE12_10625"/>
<sequence>MPDFNRRRLMLALAVSPLFCALPLRAATPNPGRIIALEWLPTELLIALGVTPWGVADLHNYNIWVGEPPLPEGVIDVGLRTEPNLELMAQMQPSLILCSNGYGPPKEKLTRIAPIMGFDLHSGDGKPLTAARASLRQLAARLGLSARAEQHLREVDDQLAAARQRLAPYAGRTILLMSLLDSRHAITFGKNSLFLEVMTLLGLKNGWQGETNFWGSAVIGIEKLAQVGDVDVICFDHDNDAEMQQLMRSPLVAVAAVCSHRTLSARPGRLVLRCDALGAALCSRAGTRAGDALMRHALFPAGLLSLLFLLALSLTLVNLHQALPQAEWWQALWSPVVDSLPQMVFHYSLLPRTVLGAAGGCRAGLSRSAVSADIA</sequence>
<feature type="transmembrane region" description="Helical" evidence="6">
    <location>
        <begin position="297"/>
        <end position="319"/>
    </location>
</feature>
<dbReference type="SUPFAM" id="SSF53807">
    <property type="entry name" value="Helical backbone' metal receptor"/>
    <property type="match status" value="1"/>
</dbReference>
<reference evidence="9 10" key="1">
    <citation type="submission" date="2018-06" db="EMBL/GenBank/DDBJ databases">
        <authorList>
            <consortium name="Pathogen Informatics"/>
            <person name="Doyle S."/>
        </authorList>
    </citation>
    <scope>NUCLEOTIDE SEQUENCE [LARGE SCALE GENOMIC DNA]</scope>
    <source>
        <strain evidence="9 10">NCTC9381</strain>
    </source>
</reference>
<dbReference type="InterPro" id="IPR051313">
    <property type="entry name" value="Bact_iron-sidero_bind"/>
</dbReference>
<dbReference type="PROSITE" id="PS50983">
    <property type="entry name" value="FE_B12_PBP"/>
    <property type="match status" value="1"/>
</dbReference>
<dbReference type="Gene3D" id="3.40.50.1980">
    <property type="entry name" value="Nitrogenase molybdenum iron protein domain"/>
    <property type="match status" value="2"/>
</dbReference>
<keyword evidence="4" id="KW-0410">Iron transport</keyword>
<feature type="domain" description="Fe/B12 periplasmic-binding" evidence="8">
    <location>
        <begin position="33"/>
        <end position="302"/>
    </location>
</feature>
<feature type="chain" id="PRO_5016805900" evidence="7">
    <location>
        <begin position="27"/>
        <end position="375"/>
    </location>
</feature>
<dbReference type="CDD" id="cd01146">
    <property type="entry name" value="FhuD"/>
    <property type="match status" value="1"/>
</dbReference>
<protein>
    <submittedName>
        <fullName evidence="9">Iron(III)-hydroxamate-binding protein fhuD</fullName>
    </submittedName>
</protein>
<keyword evidence="6" id="KW-0812">Transmembrane</keyword>
<dbReference type="GO" id="GO:0030288">
    <property type="term" value="C:outer membrane-bounded periplasmic space"/>
    <property type="evidence" value="ECO:0007669"/>
    <property type="project" value="TreeGrafter"/>
</dbReference>
<proteinExistence type="inferred from homology"/>
<evidence type="ECO:0000313" key="9">
    <source>
        <dbReference type="EMBL" id="SUB18332.1"/>
    </source>
</evidence>
<keyword evidence="4" id="KW-0408">Iron</keyword>
<keyword evidence="3" id="KW-0813">Transport</keyword>
<evidence type="ECO:0000256" key="4">
    <source>
        <dbReference type="ARBA" id="ARBA00022496"/>
    </source>
</evidence>
<dbReference type="EMBL" id="UGSO01000001">
    <property type="protein sequence ID" value="SUB18332.1"/>
    <property type="molecule type" value="Genomic_DNA"/>
</dbReference>
<keyword evidence="4" id="KW-0406">Ion transport</keyword>
<dbReference type="AlphaFoldDB" id="A0A379AL89"/>
<dbReference type="Proteomes" id="UP000254640">
    <property type="component" value="Unassembled WGS sequence"/>
</dbReference>
<gene>
    <name evidence="9" type="primary">fhuD</name>
    <name evidence="9" type="ORF">NCTC9381_04288</name>
</gene>
<keyword evidence="6" id="KW-0472">Membrane</keyword>
<evidence type="ECO:0000256" key="2">
    <source>
        <dbReference type="ARBA" id="ARBA00008814"/>
    </source>
</evidence>